<organism evidence="2 3">
    <name type="scientific">Sphingobacterium daejeonense</name>
    <dbReference type="NCBI Taxonomy" id="371142"/>
    <lineage>
        <taxon>Bacteria</taxon>
        <taxon>Pseudomonadati</taxon>
        <taxon>Bacteroidota</taxon>
        <taxon>Sphingobacteriia</taxon>
        <taxon>Sphingobacteriales</taxon>
        <taxon>Sphingobacteriaceae</taxon>
        <taxon>Sphingobacterium</taxon>
    </lineage>
</organism>
<feature type="transmembrane region" description="Helical" evidence="1">
    <location>
        <begin position="80"/>
        <end position="100"/>
    </location>
</feature>
<gene>
    <name evidence="2" type="ORF">ACFQ2C_17715</name>
</gene>
<evidence type="ECO:0000313" key="3">
    <source>
        <dbReference type="Proteomes" id="UP001597205"/>
    </source>
</evidence>
<dbReference type="EMBL" id="JBHTKY010000044">
    <property type="protein sequence ID" value="MFD1167440.1"/>
    <property type="molecule type" value="Genomic_DNA"/>
</dbReference>
<proteinExistence type="predicted"/>
<evidence type="ECO:0000256" key="1">
    <source>
        <dbReference type="SAM" id="Phobius"/>
    </source>
</evidence>
<dbReference type="RefSeq" id="WP_380898782.1">
    <property type="nucleotide sequence ID" value="NZ_JBHTKY010000044.1"/>
</dbReference>
<feature type="transmembrane region" description="Helical" evidence="1">
    <location>
        <begin position="51"/>
        <end position="74"/>
    </location>
</feature>
<keyword evidence="3" id="KW-1185">Reference proteome</keyword>
<feature type="transmembrane region" description="Helical" evidence="1">
    <location>
        <begin position="6"/>
        <end position="24"/>
    </location>
</feature>
<keyword evidence="1" id="KW-1133">Transmembrane helix</keyword>
<dbReference type="Proteomes" id="UP001597205">
    <property type="component" value="Unassembled WGS sequence"/>
</dbReference>
<evidence type="ECO:0000313" key="2">
    <source>
        <dbReference type="EMBL" id="MFD1167440.1"/>
    </source>
</evidence>
<name>A0ABW3RQV8_9SPHI</name>
<comment type="caution">
    <text evidence="2">The sequence shown here is derived from an EMBL/GenBank/DDBJ whole genome shotgun (WGS) entry which is preliminary data.</text>
</comment>
<sequence length="113" mass="12339">MQPFEALIPISFFACIVLCVFFISKYRSETITKLGGPVPKSPRNKNAWKRVGIVIIGLAVGLLLSGVLFATKVLLDNNDWTGFIVMGLLSLTVGLSLIIADKQTEQDEQNIDG</sequence>
<keyword evidence="1" id="KW-0812">Transmembrane</keyword>
<reference evidence="3" key="1">
    <citation type="journal article" date="2019" name="Int. J. Syst. Evol. Microbiol.">
        <title>The Global Catalogue of Microorganisms (GCM) 10K type strain sequencing project: providing services to taxonomists for standard genome sequencing and annotation.</title>
        <authorList>
            <consortium name="The Broad Institute Genomics Platform"/>
            <consortium name="The Broad Institute Genome Sequencing Center for Infectious Disease"/>
            <person name="Wu L."/>
            <person name="Ma J."/>
        </authorList>
    </citation>
    <scope>NUCLEOTIDE SEQUENCE [LARGE SCALE GENOMIC DNA]</scope>
    <source>
        <strain evidence="3">CCUG 52468</strain>
    </source>
</reference>
<protein>
    <submittedName>
        <fullName evidence="2">Uncharacterized protein</fullName>
    </submittedName>
</protein>
<accession>A0ABW3RQV8</accession>
<keyword evidence="1" id="KW-0472">Membrane</keyword>